<name>B9S271_RICCO</name>
<dbReference type="AlphaFoldDB" id="B9S271"/>
<gene>
    <name evidence="2" type="ORF">RCOM_1708790</name>
</gene>
<dbReference type="EMBL" id="EQ973847">
    <property type="protein sequence ID" value="EEF42279.1"/>
    <property type="molecule type" value="Genomic_DNA"/>
</dbReference>
<feature type="non-terminal residue" evidence="2">
    <location>
        <position position="128"/>
    </location>
</feature>
<sequence length="128" mass="13947">MDNKPTSITSLLPTPNITPQSSRSFNNAPGDYGFGNSVHVKFVGYIIILQTGVGRDTNLKIILEIKISMLPFRIKLIMPIAIIISLCSQPPNGGQALWFLNAGANFHITPDISSLTIANPYKDGDQLH</sequence>
<dbReference type="InParanoid" id="B9S271"/>
<proteinExistence type="predicted"/>
<reference evidence="3" key="1">
    <citation type="journal article" date="2010" name="Nat. Biotechnol.">
        <title>Draft genome sequence of the oilseed species Ricinus communis.</title>
        <authorList>
            <person name="Chan A.P."/>
            <person name="Crabtree J."/>
            <person name="Zhao Q."/>
            <person name="Lorenzi H."/>
            <person name="Orvis J."/>
            <person name="Puiu D."/>
            <person name="Melake-Berhan A."/>
            <person name="Jones K.M."/>
            <person name="Redman J."/>
            <person name="Chen G."/>
            <person name="Cahoon E.B."/>
            <person name="Gedil M."/>
            <person name="Stanke M."/>
            <person name="Haas B.J."/>
            <person name="Wortman J.R."/>
            <person name="Fraser-Liggett C.M."/>
            <person name="Ravel J."/>
            <person name="Rabinowicz P.D."/>
        </authorList>
    </citation>
    <scope>NUCLEOTIDE SEQUENCE [LARGE SCALE GENOMIC DNA]</scope>
    <source>
        <strain evidence="3">cv. Hale</strain>
    </source>
</reference>
<organism evidence="2 3">
    <name type="scientific">Ricinus communis</name>
    <name type="common">Castor bean</name>
    <dbReference type="NCBI Taxonomy" id="3988"/>
    <lineage>
        <taxon>Eukaryota</taxon>
        <taxon>Viridiplantae</taxon>
        <taxon>Streptophyta</taxon>
        <taxon>Embryophyta</taxon>
        <taxon>Tracheophyta</taxon>
        <taxon>Spermatophyta</taxon>
        <taxon>Magnoliopsida</taxon>
        <taxon>eudicotyledons</taxon>
        <taxon>Gunneridae</taxon>
        <taxon>Pentapetalae</taxon>
        <taxon>rosids</taxon>
        <taxon>fabids</taxon>
        <taxon>Malpighiales</taxon>
        <taxon>Euphorbiaceae</taxon>
        <taxon>Acalyphoideae</taxon>
        <taxon>Acalypheae</taxon>
        <taxon>Ricinus</taxon>
    </lineage>
</organism>
<evidence type="ECO:0000313" key="2">
    <source>
        <dbReference type="EMBL" id="EEF42279.1"/>
    </source>
</evidence>
<keyword evidence="3" id="KW-1185">Reference proteome</keyword>
<feature type="region of interest" description="Disordered" evidence="1">
    <location>
        <begin position="1"/>
        <end position="22"/>
    </location>
</feature>
<accession>B9S271</accession>
<evidence type="ECO:0000313" key="3">
    <source>
        <dbReference type="Proteomes" id="UP000008311"/>
    </source>
</evidence>
<evidence type="ECO:0000256" key="1">
    <source>
        <dbReference type="SAM" id="MobiDB-lite"/>
    </source>
</evidence>
<dbReference type="Proteomes" id="UP000008311">
    <property type="component" value="Unassembled WGS sequence"/>
</dbReference>
<protein>
    <submittedName>
        <fullName evidence="2">Uncharacterized protein</fullName>
    </submittedName>
</protein>